<dbReference type="Proteomes" id="UP000219636">
    <property type="component" value="Unassembled WGS sequence"/>
</dbReference>
<dbReference type="AlphaFoldDB" id="A0A285SMW9"/>
<accession>A0A285SMW9</accession>
<protein>
    <submittedName>
        <fullName evidence="2">Uncharacterized protein</fullName>
    </submittedName>
</protein>
<keyword evidence="3" id="KW-1185">Reference proteome</keyword>
<evidence type="ECO:0000313" key="2">
    <source>
        <dbReference type="EMBL" id="SOC09101.1"/>
    </source>
</evidence>
<evidence type="ECO:0000256" key="1">
    <source>
        <dbReference type="SAM" id="Coils"/>
    </source>
</evidence>
<keyword evidence="1" id="KW-0175">Coiled coil</keyword>
<name>A0A285SMW9_9BACL</name>
<proteinExistence type="predicted"/>
<dbReference type="EMBL" id="OBMQ01000005">
    <property type="protein sequence ID" value="SOC09101.1"/>
    <property type="molecule type" value="Genomic_DNA"/>
</dbReference>
<gene>
    <name evidence="2" type="ORF">SAMN05880501_105179</name>
</gene>
<feature type="coiled-coil region" evidence="1">
    <location>
        <begin position="286"/>
        <end position="320"/>
    </location>
</feature>
<organism evidence="2 3">
    <name type="scientific">Ureibacillus xyleni</name>
    <dbReference type="NCBI Taxonomy" id="614648"/>
    <lineage>
        <taxon>Bacteria</taxon>
        <taxon>Bacillati</taxon>
        <taxon>Bacillota</taxon>
        <taxon>Bacilli</taxon>
        <taxon>Bacillales</taxon>
        <taxon>Caryophanaceae</taxon>
        <taxon>Ureibacillus</taxon>
    </lineage>
</organism>
<feature type="coiled-coil region" evidence="1">
    <location>
        <begin position="347"/>
        <end position="398"/>
    </location>
</feature>
<evidence type="ECO:0000313" key="3">
    <source>
        <dbReference type="Proteomes" id="UP000219636"/>
    </source>
</evidence>
<sequence>MSKVKGKKHLNNGKEKKEATMKLLSRIIRLFMDSKDKKALELGEQLQKIETSWNEISEDVFSQLGGKFEKKLNEIAPNPDTTDLVLRLEEAVRKLEGTELAQTTVAAGLSGIHNVSQLTNINSEVAELKELQGSMRKTVDDIKQLNGLLQDTISDTKDQADTINNKTDANSRKVDELLKTLEDEMAKLAEGIHIIIGTTQDATTKLIQTVQENGMNTIHAIKVSETNTTNAVQHVGVEVKEALNATAKKSVNAFNDVQERFDDVEEAVTNMAKTLKPSIEAVQGNVSTLKSDIQQIKEIASFLKQEAEQSLQLVEATEDEEYVKEAAEMISVLVDRLFVGAQLYAKHRETIEAIESKEREAEAWEQEKELYIKSVTSLKTVEAKLVAEQQRVSELNQEVLAHPKVIENKEKLAKLATYTELAKKLPIEEWPAPLQIALADEGIKVVPEYKKGTIIDLDQGKPSGFNRLVDSTTEVGKVRLITSSYMKDVQVIQRASVERI</sequence>
<reference evidence="3" key="1">
    <citation type="submission" date="2017-08" db="EMBL/GenBank/DDBJ databases">
        <authorList>
            <person name="Varghese N."/>
            <person name="Submissions S."/>
        </authorList>
    </citation>
    <scope>NUCLEOTIDE SEQUENCE [LARGE SCALE GENOMIC DNA]</scope>
    <source>
        <strain evidence="3">JC22</strain>
    </source>
</reference>
<dbReference type="RefSeq" id="WP_097073438.1">
    <property type="nucleotide sequence ID" value="NZ_OBMQ01000005.1"/>
</dbReference>